<evidence type="ECO:0000313" key="3">
    <source>
        <dbReference type="EMBL" id="MCO6047882.1"/>
    </source>
</evidence>
<protein>
    <submittedName>
        <fullName evidence="3">Peptide chain release factor-like protein</fullName>
    </submittedName>
</protein>
<feature type="domain" description="Prokaryotic-type class I peptide chain release factors" evidence="2">
    <location>
        <begin position="17"/>
        <end position="75"/>
    </location>
</feature>
<dbReference type="InterPro" id="IPR050057">
    <property type="entry name" value="Prokaryotic/Mito_RF"/>
</dbReference>
<keyword evidence="4" id="KW-1185">Reference proteome</keyword>
<dbReference type="PANTHER" id="PTHR43804">
    <property type="entry name" value="LD18447P"/>
    <property type="match status" value="1"/>
</dbReference>
<dbReference type="Pfam" id="PF00472">
    <property type="entry name" value="RF-1"/>
    <property type="match status" value="1"/>
</dbReference>
<proteinExistence type="inferred from homology"/>
<comment type="caution">
    <text evidence="3">The sequence shown here is derived from an EMBL/GenBank/DDBJ whole genome shotgun (WGS) entry which is preliminary data.</text>
</comment>
<organism evidence="3 4">
    <name type="scientific">Aeoliella straminimaris</name>
    <dbReference type="NCBI Taxonomy" id="2954799"/>
    <lineage>
        <taxon>Bacteria</taxon>
        <taxon>Pseudomonadati</taxon>
        <taxon>Planctomycetota</taxon>
        <taxon>Planctomycetia</taxon>
        <taxon>Pirellulales</taxon>
        <taxon>Lacipirellulaceae</taxon>
        <taxon>Aeoliella</taxon>
    </lineage>
</organism>
<dbReference type="GO" id="GO:0003747">
    <property type="term" value="F:translation release factor activity"/>
    <property type="evidence" value="ECO:0007669"/>
    <property type="project" value="InterPro"/>
</dbReference>
<name>A0A9X2FEW6_9BACT</name>
<gene>
    <name evidence="3" type="ORF">NG895_28590</name>
</gene>
<dbReference type="InterPro" id="IPR000352">
    <property type="entry name" value="Pep_chain_release_fac_I"/>
</dbReference>
<sequence>MPTHPASLDVAELLKHCTTATNRRSGPGGQHRNKVETAVTITHTPTGIAAEANERRSQEANRQQAITRLRLRLATDFRTPAGPPSQLWQRRRSGSRIAVSTSHDDFPALLAEALDHLQQAEFDSAAAAGELGVSTTQLVNLIRKLPAAFEMLQRERAERGLRRLK</sequence>
<dbReference type="RefSeq" id="WP_252855988.1">
    <property type="nucleotide sequence ID" value="NZ_JAMXLR010000092.1"/>
</dbReference>
<dbReference type="Gene3D" id="3.30.160.20">
    <property type="match status" value="1"/>
</dbReference>
<evidence type="ECO:0000259" key="2">
    <source>
        <dbReference type="Pfam" id="PF00472"/>
    </source>
</evidence>
<reference evidence="3" key="1">
    <citation type="submission" date="2022-06" db="EMBL/GenBank/DDBJ databases">
        <title>Aeoliella straminimaris, a novel planctomycete from sediments.</title>
        <authorList>
            <person name="Vitorino I.R."/>
            <person name="Lage O.M."/>
        </authorList>
    </citation>
    <scope>NUCLEOTIDE SEQUENCE</scope>
    <source>
        <strain evidence="3">ICT_H6.2</strain>
    </source>
</reference>
<dbReference type="InterPro" id="IPR045853">
    <property type="entry name" value="Pep_chain_release_fac_I_sf"/>
</dbReference>
<dbReference type="PANTHER" id="PTHR43804:SF6">
    <property type="entry name" value="CLASS I PEPTIDE CHAIN RELEASE FACTOR"/>
    <property type="match status" value="1"/>
</dbReference>
<comment type="similarity">
    <text evidence="1">Belongs to the prokaryotic/mitochondrial release factor family.</text>
</comment>
<dbReference type="SUPFAM" id="SSF75620">
    <property type="entry name" value="Release factor"/>
    <property type="match status" value="1"/>
</dbReference>
<accession>A0A9X2FEW6</accession>
<dbReference type="AlphaFoldDB" id="A0A9X2FEW6"/>
<dbReference type="Proteomes" id="UP001155241">
    <property type="component" value="Unassembled WGS sequence"/>
</dbReference>
<evidence type="ECO:0000313" key="4">
    <source>
        <dbReference type="Proteomes" id="UP001155241"/>
    </source>
</evidence>
<dbReference type="EMBL" id="JAMXLR010000092">
    <property type="protein sequence ID" value="MCO6047882.1"/>
    <property type="molecule type" value="Genomic_DNA"/>
</dbReference>
<evidence type="ECO:0000256" key="1">
    <source>
        <dbReference type="ARBA" id="ARBA00010835"/>
    </source>
</evidence>